<keyword evidence="3" id="KW-1185">Reference proteome</keyword>
<dbReference type="InterPro" id="IPR012652">
    <property type="entry name" value="ThiW"/>
</dbReference>
<dbReference type="Gene3D" id="1.10.1760.20">
    <property type="match status" value="1"/>
</dbReference>
<keyword evidence="1" id="KW-1133">Transmembrane helix</keyword>
<proteinExistence type="predicted"/>
<keyword evidence="1" id="KW-0472">Membrane</keyword>
<evidence type="ECO:0000313" key="3">
    <source>
        <dbReference type="Proteomes" id="UP001595916"/>
    </source>
</evidence>
<evidence type="ECO:0000313" key="2">
    <source>
        <dbReference type="EMBL" id="MFC4803546.1"/>
    </source>
</evidence>
<dbReference type="PIRSF" id="PIRSF024534">
    <property type="entry name" value="ThiW"/>
    <property type="match status" value="1"/>
</dbReference>
<feature type="transmembrane region" description="Helical" evidence="1">
    <location>
        <begin position="95"/>
        <end position="121"/>
    </location>
</feature>
<reference evidence="3" key="1">
    <citation type="journal article" date="2019" name="Int. J. Syst. Evol. Microbiol.">
        <title>The Global Catalogue of Microorganisms (GCM) 10K type strain sequencing project: providing services to taxonomists for standard genome sequencing and annotation.</title>
        <authorList>
            <consortium name="The Broad Institute Genomics Platform"/>
            <consortium name="The Broad Institute Genome Sequencing Center for Infectious Disease"/>
            <person name="Wu L."/>
            <person name="Ma J."/>
        </authorList>
    </citation>
    <scope>NUCLEOTIDE SEQUENCE [LARGE SCALE GENOMIC DNA]</scope>
    <source>
        <strain evidence="3">CCUG 46385</strain>
    </source>
</reference>
<dbReference type="Proteomes" id="UP001595916">
    <property type="component" value="Unassembled WGS sequence"/>
</dbReference>
<dbReference type="NCBIfam" id="TIGR02359">
    <property type="entry name" value="thiW"/>
    <property type="match status" value="1"/>
</dbReference>
<feature type="transmembrane region" description="Helical" evidence="1">
    <location>
        <begin position="39"/>
        <end position="62"/>
    </location>
</feature>
<gene>
    <name evidence="2" type="primary">thiW</name>
    <name evidence="2" type="ORF">ACFO4R_00475</name>
</gene>
<protein>
    <submittedName>
        <fullName evidence="2">Energy coupling factor transporter S component ThiW</fullName>
    </submittedName>
</protein>
<accession>A0ABV9QJK5</accession>
<comment type="caution">
    <text evidence="2">The sequence shown here is derived from an EMBL/GenBank/DDBJ whole genome shotgun (WGS) entry which is preliminary data.</text>
</comment>
<feature type="transmembrane region" description="Helical" evidence="1">
    <location>
        <begin position="127"/>
        <end position="152"/>
    </location>
</feature>
<feature type="transmembrane region" description="Helical" evidence="1">
    <location>
        <begin position="6"/>
        <end position="27"/>
    </location>
</feature>
<name>A0ABV9QJK5_9FIRM</name>
<feature type="transmembrane region" description="Helical" evidence="1">
    <location>
        <begin position="68"/>
        <end position="88"/>
    </location>
</feature>
<organism evidence="2 3">
    <name type="scientific">Filifactor villosus</name>
    <dbReference type="NCBI Taxonomy" id="29374"/>
    <lineage>
        <taxon>Bacteria</taxon>
        <taxon>Bacillati</taxon>
        <taxon>Bacillota</taxon>
        <taxon>Clostridia</taxon>
        <taxon>Peptostreptococcales</taxon>
        <taxon>Filifactoraceae</taxon>
        <taxon>Filifactor</taxon>
    </lineage>
</organism>
<keyword evidence="1" id="KW-0812">Transmembrane</keyword>
<evidence type="ECO:0000256" key="1">
    <source>
        <dbReference type="SAM" id="Phobius"/>
    </source>
</evidence>
<dbReference type="Pfam" id="PF09512">
    <property type="entry name" value="ThiW"/>
    <property type="match status" value="1"/>
</dbReference>
<dbReference type="EMBL" id="JBHSHL010000002">
    <property type="protein sequence ID" value="MFC4803546.1"/>
    <property type="molecule type" value="Genomic_DNA"/>
</dbReference>
<sequence length="166" mass="16997">MSNTKKLSVASLFVAVGVVLSGFYIPVGVSKVFPVQHMINLVAAVMLGPFYAVLTAFATSVIRVSAGTGSLLAFPGSMVGACLAGVLYRRYRCLGAAFVGELIGTGLLGAIIAYPVAALLLSKEVALLSFVIPFSMSSAAGALIGLAGIISLEKTGMFYTKIEGGL</sequence>
<dbReference type="RefSeq" id="WP_379786980.1">
    <property type="nucleotide sequence ID" value="NZ_JBHSHL010000002.1"/>
</dbReference>